<organism evidence="7 8">
    <name type="scientific">Parascaris equorum</name>
    <name type="common">Equine roundworm</name>
    <dbReference type="NCBI Taxonomy" id="6256"/>
    <lineage>
        <taxon>Eukaryota</taxon>
        <taxon>Metazoa</taxon>
        <taxon>Ecdysozoa</taxon>
        <taxon>Nematoda</taxon>
        <taxon>Chromadorea</taxon>
        <taxon>Rhabditida</taxon>
        <taxon>Spirurina</taxon>
        <taxon>Ascaridomorpha</taxon>
        <taxon>Ascaridoidea</taxon>
        <taxon>Ascarididae</taxon>
        <taxon>Parascaris</taxon>
    </lineage>
</organism>
<dbReference type="CDD" id="cd11304">
    <property type="entry name" value="Cadherin_repeat"/>
    <property type="match status" value="1"/>
</dbReference>
<sequence length="218" mass="25193">MFRIDELSGGIFPLETFDREKNDSFILDVEARDSAPSSLPGAVGPNKGYNCPLEICVYDEVVVIEENVYHMKLMVTDGKHNTTTDLFIYVEDINDNAPQFDKNLYETTIYEEDTNVPKVLFVVKATDADNVCLWDFLLLRLEYLFYVIEQRLFYRIFVLQVNLRDINDNAPIFANDLFGTVDENREPGRKFDCLLSIRLSCYWMHGLFCGNKYLCGVS</sequence>
<evidence type="ECO:0000313" key="7">
    <source>
        <dbReference type="Proteomes" id="UP000887564"/>
    </source>
</evidence>
<dbReference type="WBParaSite" id="PEQ_0001139901-mRNA-1">
    <property type="protein sequence ID" value="PEQ_0001139901-mRNA-1"/>
    <property type="gene ID" value="PEQ_0001139901"/>
</dbReference>
<dbReference type="InterPro" id="IPR015919">
    <property type="entry name" value="Cadherin-like_sf"/>
</dbReference>
<evidence type="ECO:0000256" key="5">
    <source>
        <dbReference type="PROSITE-ProRule" id="PRU00043"/>
    </source>
</evidence>
<dbReference type="SUPFAM" id="SSF49313">
    <property type="entry name" value="Cadherin-like"/>
    <property type="match status" value="2"/>
</dbReference>
<evidence type="ECO:0000313" key="8">
    <source>
        <dbReference type="WBParaSite" id="PEQ_0001139901-mRNA-1"/>
    </source>
</evidence>
<name>A0A914S2L8_PAREQ</name>
<dbReference type="GO" id="GO:0016477">
    <property type="term" value="P:cell migration"/>
    <property type="evidence" value="ECO:0007669"/>
    <property type="project" value="TreeGrafter"/>
</dbReference>
<dbReference type="PROSITE" id="PS50268">
    <property type="entry name" value="CADHERIN_2"/>
    <property type="match status" value="1"/>
</dbReference>
<dbReference type="InterPro" id="IPR039808">
    <property type="entry name" value="Cadherin"/>
</dbReference>
<dbReference type="GO" id="GO:0031175">
    <property type="term" value="P:neuron projection development"/>
    <property type="evidence" value="ECO:0007669"/>
    <property type="project" value="TreeGrafter"/>
</dbReference>
<dbReference type="GO" id="GO:0008013">
    <property type="term" value="F:beta-catenin binding"/>
    <property type="evidence" value="ECO:0007669"/>
    <property type="project" value="TreeGrafter"/>
</dbReference>
<dbReference type="GO" id="GO:0007156">
    <property type="term" value="P:homophilic cell adhesion via plasma membrane adhesion molecules"/>
    <property type="evidence" value="ECO:0007669"/>
    <property type="project" value="InterPro"/>
</dbReference>
<reference evidence="8" key="1">
    <citation type="submission" date="2022-11" db="UniProtKB">
        <authorList>
            <consortium name="WormBaseParasite"/>
        </authorList>
    </citation>
    <scope>IDENTIFICATION</scope>
</reference>
<comment type="subcellular location">
    <subcellularLocation>
        <location evidence="1">Membrane</location>
    </subcellularLocation>
</comment>
<dbReference type="InterPro" id="IPR002126">
    <property type="entry name" value="Cadherin-like_dom"/>
</dbReference>
<evidence type="ECO:0000256" key="2">
    <source>
        <dbReference type="ARBA" id="ARBA00022737"/>
    </source>
</evidence>
<dbReference type="Gene3D" id="2.60.40.60">
    <property type="entry name" value="Cadherins"/>
    <property type="match status" value="3"/>
</dbReference>
<evidence type="ECO:0000259" key="6">
    <source>
        <dbReference type="PROSITE" id="PS50268"/>
    </source>
</evidence>
<dbReference type="InterPro" id="IPR020894">
    <property type="entry name" value="Cadherin_CS"/>
</dbReference>
<dbReference type="Proteomes" id="UP000887564">
    <property type="component" value="Unplaced"/>
</dbReference>
<dbReference type="GO" id="GO:0045296">
    <property type="term" value="F:cadherin binding"/>
    <property type="evidence" value="ECO:0007669"/>
    <property type="project" value="TreeGrafter"/>
</dbReference>
<accession>A0A914S2L8</accession>
<dbReference type="PANTHER" id="PTHR24027:SF438">
    <property type="entry name" value="CADHERIN 23"/>
    <property type="match status" value="1"/>
</dbReference>
<dbReference type="GO" id="GO:0005509">
    <property type="term" value="F:calcium ion binding"/>
    <property type="evidence" value="ECO:0007669"/>
    <property type="project" value="UniProtKB-UniRule"/>
</dbReference>
<evidence type="ECO:0000256" key="4">
    <source>
        <dbReference type="ARBA" id="ARBA00023136"/>
    </source>
</evidence>
<protein>
    <submittedName>
        <fullName evidence="8">Cadherin domain-containing protein</fullName>
    </submittedName>
</protein>
<dbReference type="PANTHER" id="PTHR24027">
    <property type="entry name" value="CADHERIN-23"/>
    <property type="match status" value="1"/>
</dbReference>
<dbReference type="PRINTS" id="PR00205">
    <property type="entry name" value="CADHERIN"/>
</dbReference>
<evidence type="ECO:0000256" key="3">
    <source>
        <dbReference type="ARBA" id="ARBA00022837"/>
    </source>
</evidence>
<keyword evidence="2" id="KW-0677">Repeat</keyword>
<dbReference type="AlphaFoldDB" id="A0A914S2L8"/>
<keyword evidence="3 5" id="KW-0106">Calcium</keyword>
<keyword evidence="4" id="KW-0472">Membrane</keyword>
<proteinExistence type="predicted"/>
<keyword evidence="7" id="KW-1185">Reference proteome</keyword>
<dbReference type="GO" id="GO:0016342">
    <property type="term" value="C:catenin complex"/>
    <property type="evidence" value="ECO:0007669"/>
    <property type="project" value="TreeGrafter"/>
</dbReference>
<dbReference type="PROSITE" id="PS00232">
    <property type="entry name" value="CADHERIN_1"/>
    <property type="match status" value="2"/>
</dbReference>
<feature type="domain" description="Cadherin" evidence="6">
    <location>
        <begin position="1"/>
        <end position="100"/>
    </location>
</feature>
<evidence type="ECO:0000256" key="1">
    <source>
        <dbReference type="ARBA" id="ARBA00004370"/>
    </source>
</evidence>